<dbReference type="Proteomes" id="UP000291832">
    <property type="component" value="Unassembled WGS sequence"/>
</dbReference>
<protein>
    <recommendedName>
        <fullName evidence="4">Transcriptional regulator, AbiEi antitoxin, Type IV TA system</fullName>
    </recommendedName>
</protein>
<dbReference type="RefSeq" id="WP_130452747.1">
    <property type="nucleotide sequence ID" value="NZ_QYAG01000005.1"/>
</dbReference>
<name>A0A4Q7U719_9MICO</name>
<evidence type="ECO:0008006" key="4">
    <source>
        <dbReference type="Google" id="ProtNLM"/>
    </source>
</evidence>
<gene>
    <name evidence="2" type="ORF">EV139_0535</name>
</gene>
<dbReference type="OrthoDB" id="5517693at2"/>
<dbReference type="AlphaFoldDB" id="A0A4Q7U719"/>
<organism evidence="2 3">
    <name type="scientific">Leucobacter luti</name>
    <dbReference type="NCBI Taxonomy" id="340320"/>
    <lineage>
        <taxon>Bacteria</taxon>
        <taxon>Bacillati</taxon>
        <taxon>Actinomycetota</taxon>
        <taxon>Actinomycetes</taxon>
        <taxon>Micrococcales</taxon>
        <taxon>Microbacteriaceae</taxon>
        <taxon>Leucobacter</taxon>
    </lineage>
</organism>
<evidence type="ECO:0000313" key="2">
    <source>
        <dbReference type="EMBL" id="RZT68807.1"/>
    </source>
</evidence>
<comment type="caution">
    <text evidence="2">The sequence shown here is derived from an EMBL/GenBank/DDBJ whole genome shotgun (WGS) entry which is preliminary data.</text>
</comment>
<evidence type="ECO:0000256" key="1">
    <source>
        <dbReference type="SAM" id="MobiDB-lite"/>
    </source>
</evidence>
<reference evidence="2 3" key="1">
    <citation type="journal article" date="2015" name="Stand. Genomic Sci.">
        <title>Genomic Encyclopedia of Bacterial and Archaeal Type Strains, Phase III: the genomes of soil and plant-associated and newly described type strains.</title>
        <authorList>
            <person name="Whitman W.B."/>
            <person name="Woyke T."/>
            <person name="Klenk H.P."/>
            <person name="Zhou Y."/>
            <person name="Lilburn T.G."/>
            <person name="Beck B.J."/>
            <person name="De Vos P."/>
            <person name="Vandamme P."/>
            <person name="Eisen J.A."/>
            <person name="Garrity G."/>
            <person name="Hugenholtz P."/>
            <person name="Kyrpides N.C."/>
        </authorList>
    </citation>
    <scope>NUCLEOTIDE SEQUENCE [LARGE SCALE GENOMIC DNA]</scope>
    <source>
        <strain evidence="2 3">RF6</strain>
    </source>
</reference>
<accession>A0A4Q7U719</accession>
<sequence length="376" mass="41109">MNLEQRLSHISPSVVHASTLSPTEKNWRELAGNHASRQGANPPSHIRLRRGWYTPAEAWAAAAPEERQLAAIVASTRSEWAPPVYSHRSAATLLGLPAWSHWMVSERPRGPNRAGVRRPGPGVPRELTVHITVPVGAHGTGSRYVVRHRNRLSPTECVRIAGVHLTGWERTLFDLARTEPFVVALACADAALRAEVRSGRGGRQIDATAWEAWRARLLDRAERLPRGRGIAAVRALAELADPRADSPLESVSRLRALQLGIEVEPQAEVLAEDGGSLFVDLLMREYGVFGECDGKSKYTDPALRGGQSAAEIVYAEKRRHDWIAGTQRWRGVRWGAAEVTTSAAFARFLTAHGVPVPGKPARRHSPSTARVLAHAG</sequence>
<evidence type="ECO:0000313" key="3">
    <source>
        <dbReference type="Proteomes" id="UP000291832"/>
    </source>
</evidence>
<proteinExistence type="predicted"/>
<feature type="region of interest" description="Disordered" evidence="1">
    <location>
        <begin position="356"/>
        <end position="376"/>
    </location>
</feature>
<dbReference type="EMBL" id="SHKI01000002">
    <property type="protein sequence ID" value="RZT68807.1"/>
    <property type="molecule type" value="Genomic_DNA"/>
</dbReference>
<keyword evidence="3" id="KW-1185">Reference proteome</keyword>